<dbReference type="Pfam" id="PF12704">
    <property type="entry name" value="MacB_PCD"/>
    <property type="match status" value="2"/>
</dbReference>
<dbReference type="PANTHER" id="PTHR30572">
    <property type="entry name" value="MEMBRANE COMPONENT OF TRANSPORTER-RELATED"/>
    <property type="match status" value="1"/>
</dbReference>
<evidence type="ECO:0000256" key="3">
    <source>
        <dbReference type="ARBA" id="ARBA00022692"/>
    </source>
</evidence>
<dbReference type="Pfam" id="PF02687">
    <property type="entry name" value="FtsX"/>
    <property type="match status" value="2"/>
</dbReference>
<keyword evidence="3 7" id="KW-0812">Transmembrane</keyword>
<dbReference type="InterPro" id="IPR050250">
    <property type="entry name" value="Macrolide_Exporter_MacB"/>
</dbReference>
<reference evidence="10 11" key="1">
    <citation type="submission" date="2023-12" db="EMBL/GenBank/DDBJ databases">
        <title>Novel species of the genus Arcicella isolated from rivers.</title>
        <authorList>
            <person name="Lu H."/>
        </authorList>
    </citation>
    <scope>NUCLEOTIDE SEQUENCE [LARGE SCALE GENOMIC DNA]</scope>
    <source>
        <strain evidence="10 11">LMG 21963</strain>
    </source>
</reference>
<keyword evidence="11" id="KW-1185">Reference proteome</keyword>
<proteinExistence type="inferred from homology"/>
<evidence type="ECO:0000313" key="10">
    <source>
        <dbReference type="EMBL" id="MEA5256977.1"/>
    </source>
</evidence>
<dbReference type="Proteomes" id="UP001304671">
    <property type="component" value="Unassembled WGS sequence"/>
</dbReference>
<feature type="transmembrane region" description="Helical" evidence="7">
    <location>
        <begin position="429"/>
        <end position="449"/>
    </location>
</feature>
<comment type="subcellular location">
    <subcellularLocation>
        <location evidence="1">Cell membrane</location>
        <topology evidence="1">Multi-pass membrane protein</topology>
    </subcellularLocation>
</comment>
<keyword evidence="4 7" id="KW-1133">Transmembrane helix</keyword>
<keyword evidence="5 7" id="KW-0472">Membrane</keyword>
<evidence type="ECO:0000256" key="5">
    <source>
        <dbReference type="ARBA" id="ARBA00023136"/>
    </source>
</evidence>
<dbReference type="EMBL" id="JAYFUL010000005">
    <property type="protein sequence ID" value="MEA5256977.1"/>
    <property type="molecule type" value="Genomic_DNA"/>
</dbReference>
<feature type="transmembrane region" description="Helical" evidence="7">
    <location>
        <begin position="21"/>
        <end position="41"/>
    </location>
</feature>
<evidence type="ECO:0000256" key="4">
    <source>
        <dbReference type="ARBA" id="ARBA00022989"/>
    </source>
</evidence>
<feature type="transmembrane region" description="Helical" evidence="7">
    <location>
        <begin position="381"/>
        <end position="404"/>
    </location>
</feature>
<name>A0ABU5QIU2_9BACT</name>
<protein>
    <submittedName>
        <fullName evidence="10">FtsX-like permease family protein</fullName>
    </submittedName>
</protein>
<gene>
    <name evidence="10" type="ORF">VB264_04215</name>
</gene>
<evidence type="ECO:0000256" key="2">
    <source>
        <dbReference type="ARBA" id="ARBA00022475"/>
    </source>
</evidence>
<comment type="caution">
    <text evidence="10">The sequence shown here is derived from an EMBL/GenBank/DDBJ whole genome shotgun (WGS) entry which is preliminary data.</text>
</comment>
<comment type="similarity">
    <text evidence="6">Belongs to the ABC-4 integral membrane protein family.</text>
</comment>
<feature type="transmembrane region" description="Helical" evidence="7">
    <location>
        <begin position="287"/>
        <end position="309"/>
    </location>
</feature>
<feature type="transmembrane region" description="Helical" evidence="7">
    <location>
        <begin position="729"/>
        <end position="749"/>
    </location>
</feature>
<evidence type="ECO:0000256" key="6">
    <source>
        <dbReference type="ARBA" id="ARBA00038076"/>
    </source>
</evidence>
<accession>A0ABU5QIU2</accession>
<dbReference type="PANTHER" id="PTHR30572:SF4">
    <property type="entry name" value="ABC TRANSPORTER PERMEASE YTRF"/>
    <property type="match status" value="1"/>
</dbReference>
<evidence type="ECO:0000256" key="7">
    <source>
        <dbReference type="SAM" id="Phobius"/>
    </source>
</evidence>
<dbReference type="InterPro" id="IPR025857">
    <property type="entry name" value="MacB_PCD"/>
</dbReference>
<feature type="transmembrane region" description="Helical" evidence="7">
    <location>
        <begin position="677"/>
        <end position="701"/>
    </location>
</feature>
<dbReference type="InterPro" id="IPR003838">
    <property type="entry name" value="ABC3_permease_C"/>
</dbReference>
<feature type="domain" description="MacB-like periplasmic core" evidence="9">
    <location>
        <begin position="20"/>
        <end position="242"/>
    </location>
</feature>
<organism evidence="10 11">
    <name type="scientific">Arcicella aquatica</name>
    <dbReference type="NCBI Taxonomy" id="217141"/>
    <lineage>
        <taxon>Bacteria</taxon>
        <taxon>Pseudomonadati</taxon>
        <taxon>Bacteroidota</taxon>
        <taxon>Cytophagia</taxon>
        <taxon>Cytophagales</taxon>
        <taxon>Flectobacillaceae</taxon>
        <taxon>Arcicella</taxon>
    </lineage>
</organism>
<sequence>MFKNYFKIAFRNLVRNKVYSFINIGGLAVGMAVAMLIGLWIHDELSFNKYHTNYDKIGVALQHQTENGTVYTGNAMPFPIGPELKNKYGNNFKYLAMASWEGDHILSIGDKQLSKGGIYFDTDAPKMLSLKILKGTNEGLKTPNSILLAASTAKAFFGEADPINQTMKIDNKLNVKVTGVYEDLPFNATFRDLKFIAPWDLYVSSEEWIKRARDNNQWDNNSFQLYAQIADNTDFETVNKRILRSKFKNLAKEERRFDAKIFLQPMADWHLKSNWKNGVNTGGLIEYVWLFGIVGIFVLLLACINFMNLSTARSEKRAKEVGVRKAIGSVRGQLIAQFLSESLLVVAFSFIFSIIIVELALPFFNEVSDKKMTILWTDPLFWLLSLGFSLITGLVAGSYPALYLSSFQPVKVLKGTFKAGRFAAIPRKVLVIFQFTVSVALIIGTIIIYKQVQFSKNRPIGYNRDGLMMILMKTPDFYGKFDLLRNELKASGAIVELAESSSPLTEVWSNSGGFSWEGKDPNFDTDFANIRVTHEFGKTVGWKFKEGRDFSRDFSTDSLGLVINEAAVKFMGIKNPVGKTVTWGTGKNAQNFTIIGVIKDMLMQSPYKPVKQSFYFLSSHDVNWINLKLNPNKSTSESISKIEATFKKYIPSAPFDYKFADDEFANKFKTEERIGKLALFFAALAIFISCLGLFGLASFVAEQRTKEIGIRKVLGATVLNLWTLLSKDFLLLVLVSLITATPLAYYFMHNWLQKYEYRTDISWWIFAFAGLGALAITLLTVSFQAVKAALANPVKSLRTE</sequence>
<feature type="domain" description="MacB-like periplasmic core" evidence="9">
    <location>
        <begin position="436"/>
        <end position="643"/>
    </location>
</feature>
<feature type="transmembrane region" description="Helical" evidence="7">
    <location>
        <begin position="334"/>
        <end position="361"/>
    </location>
</feature>
<evidence type="ECO:0000313" key="11">
    <source>
        <dbReference type="Proteomes" id="UP001304671"/>
    </source>
</evidence>
<evidence type="ECO:0000259" key="9">
    <source>
        <dbReference type="Pfam" id="PF12704"/>
    </source>
</evidence>
<keyword evidence="2" id="KW-1003">Cell membrane</keyword>
<feature type="transmembrane region" description="Helical" evidence="7">
    <location>
        <begin position="761"/>
        <end position="786"/>
    </location>
</feature>
<feature type="domain" description="ABC3 transporter permease C-terminal" evidence="8">
    <location>
        <begin position="680"/>
        <end position="789"/>
    </location>
</feature>
<evidence type="ECO:0000256" key="1">
    <source>
        <dbReference type="ARBA" id="ARBA00004651"/>
    </source>
</evidence>
<feature type="domain" description="ABC3 transporter permease C-terminal" evidence="8">
    <location>
        <begin position="293"/>
        <end position="409"/>
    </location>
</feature>
<dbReference type="RefSeq" id="WP_323247052.1">
    <property type="nucleotide sequence ID" value="NZ_JAYFUL010000005.1"/>
</dbReference>
<evidence type="ECO:0000259" key="8">
    <source>
        <dbReference type="Pfam" id="PF02687"/>
    </source>
</evidence>